<keyword evidence="8" id="KW-1185">Reference proteome</keyword>
<dbReference type="EMBL" id="FOQO01000001">
    <property type="protein sequence ID" value="SFH79620.1"/>
    <property type="molecule type" value="Genomic_DNA"/>
</dbReference>
<protein>
    <recommendedName>
        <fullName evidence="6">NAD kinase</fullName>
        <ecNumber evidence="6">2.7.1.23</ecNumber>
    </recommendedName>
    <alternativeName>
        <fullName evidence="6">ATP-dependent NAD kinase</fullName>
    </alternativeName>
</protein>
<comment type="similarity">
    <text evidence="6">Belongs to the NAD kinase family.</text>
</comment>
<dbReference type="GO" id="GO:0051287">
    <property type="term" value="F:NAD binding"/>
    <property type="evidence" value="ECO:0007669"/>
    <property type="project" value="UniProtKB-ARBA"/>
</dbReference>
<dbReference type="SUPFAM" id="SSF111331">
    <property type="entry name" value="NAD kinase/diacylglycerol kinase-like"/>
    <property type="match status" value="1"/>
</dbReference>
<dbReference type="STRING" id="1477437.SAMN05444682_101244"/>
<evidence type="ECO:0000256" key="6">
    <source>
        <dbReference type="HAMAP-Rule" id="MF_00361"/>
    </source>
</evidence>
<dbReference type="Pfam" id="PF20143">
    <property type="entry name" value="NAD_kinase_C"/>
    <property type="match status" value="1"/>
</dbReference>
<dbReference type="Pfam" id="PF01513">
    <property type="entry name" value="NAD_kinase"/>
    <property type="match status" value="1"/>
</dbReference>
<feature type="binding site" evidence="6">
    <location>
        <begin position="74"/>
        <end position="75"/>
    </location>
    <ligand>
        <name>NAD(+)</name>
        <dbReference type="ChEBI" id="CHEBI:57540"/>
    </ligand>
</feature>
<dbReference type="NCBIfam" id="NF002521">
    <property type="entry name" value="PRK01911.1"/>
    <property type="match status" value="1"/>
</dbReference>
<dbReference type="PANTHER" id="PTHR20275">
    <property type="entry name" value="NAD KINASE"/>
    <property type="match status" value="1"/>
</dbReference>
<dbReference type="InterPro" id="IPR017438">
    <property type="entry name" value="ATP-NAD_kinase_N"/>
</dbReference>
<keyword evidence="6" id="KW-0067">ATP-binding</keyword>
<evidence type="ECO:0000313" key="8">
    <source>
        <dbReference type="Proteomes" id="UP000198670"/>
    </source>
</evidence>
<dbReference type="OrthoDB" id="9774737at2"/>
<keyword evidence="4 6" id="KW-0520">NAD</keyword>
<evidence type="ECO:0000313" key="7">
    <source>
        <dbReference type="EMBL" id="SFH79620.1"/>
    </source>
</evidence>
<dbReference type="Gene3D" id="2.60.200.30">
    <property type="entry name" value="Probable inorganic polyphosphate/atp-NAD kinase, domain 2"/>
    <property type="match status" value="1"/>
</dbReference>
<comment type="caution">
    <text evidence="6">Lacks conserved residue(s) required for the propagation of feature annotation.</text>
</comment>
<organism evidence="7 8">
    <name type="scientific">Parapedobacter indicus</name>
    <dbReference type="NCBI Taxonomy" id="1477437"/>
    <lineage>
        <taxon>Bacteria</taxon>
        <taxon>Pseudomonadati</taxon>
        <taxon>Bacteroidota</taxon>
        <taxon>Sphingobacteriia</taxon>
        <taxon>Sphingobacteriales</taxon>
        <taxon>Sphingobacteriaceae</taxon>
        <taxon>Parapedobacter</taxon>
    </lineage>
</organism>
<dbReference type="GO" id="GO:0006741">
    <property type="term" value="P:NADP+ biosynthetic process"/>
    <property type="evidence" value="ECO:0007669"/>
    <property type="project" value="UniProtKB-UniRule"/>
</dbReference>
<comment type="subcellular location">
    <subcellularLocation>
        <location evidence="6">Cytoplasm</location>
    </subcellularLocation>
</comment>
<comment type="function">
    <text evidence="6">Involved in the regulation of the intracellular balance of NAD and NADP, and is a key enzyme in the biosynthesis of NADP. Catalyzes specifically the phosphorylation on 2'-hydroxyl of the adenosine moiety of NAD to yield NADP.</text>
</comment>
<feature type="active site" description="Proton acceptor" evidence="6">
    <location>
        <position position="74"/>
    </location>
</feature>
<keyword evidence="6" id="KW-0963">Cytoplasm</keyword>
<dbReference type="EC" id="2.7.1.23" evidence="6"/>
<evidence type="ECO:0000256" key="3">
    <source>
        <dbReference type="ARBA" id="ARBA00022857"/>
    </source>
</evidence>
<gene>
    <name evidence="6" type="primary">nadK</name>
    <name evidence="7" type="ORF">SAMN05444682_101244</name>
</gene>
<comment type="cofactor">
    <cofactor evidence="6">
        <name>a divalent metal cation</name>
        <dbReference type="ChEBI" id="CHEBI:60240"/>
    </cofactor>
</comment>
<dbReference type="GO" id="GO:0046872">
    <property type="term" value="F:metal ion binding"/>
    <property type="evidence" value="ECO:0007669"/>
    <property type="project" value="UniProtKB-UniRule"/>
</dbReference>
<dbReference type="RefSeq" id="WP_090622943.1">
    <property type="nucleotide sequence ID" value="NZ_FOQO01000001.1"/>
</dbReference>
<dbReference type="InterPro" id="IPR016064">
    <property type="entry name" value="NAD/diacylglycerol_kinase_sf"/>
</dbReference>
<dbReference type="AlphaFoldDB" id="A0A1I3CYJ0"/>
<name>A0A1I3CYJ0_9SPHI</name>
<accession>A0A1I3CYJ0</accession>
<dbReference type="Proteomes" id="UP000198670">
    <property type="component" value="Unassembled WGS sequence"/>
</dbReference>
<evidence type="ECO:0000256" key="1">
    <source>
        <dbReference type="ARBA" id="ARBA00022679"/>
    </source>
</evidence>
<comment type="catalytic activity">
    <reaction evidence="5 6">
        <text>NAD(+) + ATP = ADP + NADP(+) + H(+)</text>
        <dbReference type="Rhea" id="RHEA:18629"/>
        <dbReference type="ChEBI" id="CHEBI:15378"/>
        <dbReference type="ChEBI" id="CHEBI:30616"/>
        <dbReference type="ChEBI" id="CHEBI:57540"/>
        <dbReference type="ChEBI" id="CHEBI:58349"/>
        <dbReference type="ChEBI" id="CHEBI:456216"/>
        <dbReference type="EC" id="2.7.1.23"/>
    </reaction>
</comment>
<keyword evidence="1 6" id="KW-0808">Transferase</keyword>
<sequence>MKIAVYGREFQSSVIPYVQHLFDLLIAKDAELWIYEDFQQFLRQQVALSEELRSYSSRRQLPDDIGFMLSLGGDGTMLAAVSIVGDSGIPVAGVNFGRLGFLADINKDAIDSAIDAIFQGEYSIQKRTLLTVRSEQIPLFNGSPFALNDITLFKSDSSAMITVNAYLNGELLNAYWADGIIVATPTGSTAYSLSCGGPIIVPGSGNFVITPISPHNLNVRPVVISDDMELDLEIESRSGKFLLSCDSQTTSVSTDIRLKISQAHYQVNLLRLKNYRYFSNLRNKLLWGLDARNY</sequence>
<dbReference type="HAMAP" id="MF_00361">
    <property type="entry name" value="NAD_kinase"/>
    <property type="match status" value="1"/>
</dbReference>
<dbReference type="GO" id="GO:0005737">
    <property type="term" value="C:cytoplasm"/>
    <property type="evidence" value="ECO:0007669"/>
    <property type="project" value="UniProtKB-SubCell"/>
</dbReference>
<feature type="binding site" evidence="6">
    <location>
        <position position="178"/>
    </location>
    <ligand>
        <name>NAD(+)</name>
        <dbReference type="ChEBI" id="CHEBI:57540"/>
    </ligand>
</feature>
<evidence type="ECO:0000256" key="2">
    <source>
        <dbReference type="ARBA" id="ARBA00022777"/>
    </source>
</evidence>
<evidence type="ECO:0000256" key="5">
    <source>
        <dbReference type="ARBA" id="ARBA00047925"/>
    </source>
</evidence>
<dbReference type="GO" id="GO:0003951">
    <property type="term" value="F:NAD+ kinase activity"/>
    <property type="evidence" value="ECO:0007669"/>
    <property type="project" value="UniProtKB-UniRule"/>
</dbReference>
<keyword evidence="2 6" id="KW-0418">Kinase</keyword>
<feature type="binding site" evidence="6">
    <location>
        <begin position="148"/>
        <end position="149"/>
    </location>
    <ligand>
        <name>NAD(+)</name>
        <dbReference type="ChEBI" id="CHEBI:57540"/>
    </ligand>
</feature>
<feature type="binding site" evidence="6">
    <location>
        <position position="248"/>
    </location>
    <ligand>
        <name>NAD(+)</name>
        <dbReference type="ChEBI" id="CHEBI:57540"/>
    </ligand>
</feature>
<proteinExistence type="inferred from homology"/>
<dbReference type="Gene3D" id="3.40.50.10330">
    <property type="entry name" value="Probable inorganic polyphosphate/atp-NAD kinase, domain 1"/>
    <property type="match status" value="1"/>
</dbReference>
<dbReference type="InterPro" id="IPR017437">
    <property type="entry name" value="ATP-NAD_kinase_PpnK-typ_C"/>
</dbReference>
<dbReference type="GO" id="GO:0019674">
    <property type="term" value="P:NAD+ metabolic process"/>
    <property type="evidence" value="ECO:0007669"/>
    <property type="project" value="InterPro"/>
</dbReference>
<dbReference type="GO" id="GO:0005524">
    <property type="term" value="F:ATP binding"/>
    <property type="evidence" value="ECO:0007669"/>
    <property type="project" value="UniProtKB-KW"/>
</dbReference>
<keyword evidence="3 6" id="KW-0521">NADP</keyword>
<dbReference type="InterPro" id="IPR002504">
    <property type="entry name" value="NADK"/>
</dbReference>
<feature type="binding site" evidence="6">
    <location>
        <begin position="189"/>
        <end position="194"/>
    </location>
    <ligand>
        <name>NAD(+)</name>
        <dbReference type="ChEBI" id="CHEBI:57540"/>
    </ligand>
</feature>
<keyword evidence="6" id="KW-0547">Nucleotide-binding</keyword>
<dbReference type="PANTHER" id="PTHR20275:SF0">
    <property type="entry name" value="NAD KINASE"/>
    <property type="match status" value="1"/>
</dbReference>
<evidence type="ECO:0000256" key="4">
    <source>
        <dbReference type="ARBA" id="ARBA00023027"/>
    </source>
</evidence>
<reference evidence="7 8" key="1">
    <citation type="submission" date="2016-10" db="EMBL/GenBank/DDBJ databases">
        <authorList>
            <person name="de Groot N.N."/>
        </authorList>
    </citation>
    <scope>NUCLEOTIDE SEQUENCE [LARGE SCALE GENOMIC DNA]</scope>
    <source>
        <strain evidence="7 8">RK1</strain>
    </source>
</reference>